<proteinExistence type="predicted"/>
<protein>
    <submittedName>
        <fullName evidence="1">Uncharacterized protein</fullName>
    </submittedName>
</protein>
<dbReference type="AlphaFoldDB" id="A0A829HN74"/>
<name>A0A829HN74_9MYCO</name>
<evidence type="ECO:0000313" key="1">
    <source>
        <dbReference type="EMBL" id="EPQ21022.1"/>
    </source>
</evidence>
<gene>
    <name evidence="1" type="ORF">J108_23720</name>
</gene>
<dbReference type="Gene3D" id="1.10.860.10">
    <property type="entry name" value="DNAb Helicase, Chain A"/>
    <property type="match status" value="1"/>
</dbReference>
<dbReference type="Proteomes" id="UP000014969">
    <property type="component" value="Unassembled WGS sequence"/>
</dbReference>
<reference evidence="1 2" key="1">
    <citation type="journal article" date="2013" name="Genome Announc.">
        <title>Genome Sequence of an Epidemic Isolate of Mycobacterium abscessus subsp. bolletii from Rio de Janeiro, Brazil.</title>
        <authorList>
            <person name="Davidson R.M."/>
            <person name="Reynolds P.R."/>
            <person name="Farias-Hesson E."/>
            <person name="Duarte R.S."/>
            <person name="Jackson M."/>
            <person name="Strong M."/>
        </authorList>
    </citation>
    <scope>NUCLEOTIDE SEQUENCE [LARGE SCALE GENOMIC DNA]</scope>
    <source>
        <strain evidence="1 2">CRM-0020</strain>
    </source>
</reference>
<organism evidence="1 2">
    <name type="scientific">Mycobacteroides abscessus subsp. bolletii CRM-0020</name>
    <dbReference type="NCBI Taxonomy" id="1306401"/>
    <lineage>
        <taxon>Bacteria</taxon>
        <taxon>Bacillati</taxon>
        <taxon>Actinomycetota</taxon>
        <taxon>Actinomycetes</taxon>
        <taxon>Mycobacteriales</taxon>
        <taxon>Mycobacteriaceae</taxon>
        <taxon>Mycobacteroides</taxon>
        <taxon>Mycobacteroides abscessus</taxon>
    </lineage>
</organism>
<sequence>MITTLEPGAVETTAAVNEYQFIWDIEDQFIGALMGCTAAEVRTVATLVRATDIYRPTPRWAYELIVHLAGEGIDPSDPRHIIGAAHQHAPSDYHTSDIDLAKQRPHLFVTLCRYLVDVYATSAREAILCHTRELLDESLRRTNEQWSVRQGEMSRAMADRQDIRAMHVAMRRDLGDIWARCEAADALPAITEHGEGANHAV</sequence>
<accession>A0A829HN74</accession>
<comment type="caution">
    <text evidence="1">The sequence shown here is derived from an EMBL/GenBank/DDBJ whole genome shotgun (WGS) entry which is preliminary data.</text>
</comment>
<dbReference type="EMBL" id="ATFQ01000040">
    <property type="protein sequence ID" value="EPQ21022.1"/>
    <property type="molecule type" value="Genomic_DNA"/>
</dbReference>
<dbReference type="InterPro" id="IPR016136">
    <property type="entry name" value="DNA_helicase_N/primase_C"/>
</dbReference>
<dbReference type="RefSeq" id="WP_020724513.1">
    <property type="nucleotide sequence ID" value="NZ_ATFQ01000040.1"/>
</dbReference>
<evidence type="ECO:0000313" key="2">
    <source>
        <dbReference type="Proteomes" id="UP000014969"/>
    </source>
</evidence>